<dbReference type="Proteomes" id="UP000279760">
    <property type="component" value="Plasmid unnamed"/>
</dbReference>
<feature type="domain" description="HD-GYP" evidence="1">
    <location>
        <begin position="325"/>
        <end position="524"/>
    </location>
</feature>
<evidence type="ECO:0000259" key="1">
    <source>
        <dbReference type="PROSITE" id="PS51832"/>
    </source>
</evidence>
<dbReference type="InterPro" id="IPR003607">
    <property type="entry name" value="HD/PDEase_dom"/>
</dbReference>
<dbReference type="EMBL" id="CP033579">
    <property type="protein sequence ID" value="AYV25076.1"/>
    <property type="molecule type" value="Genomic_DNA"/>
</dbReference>
<name>A0A3G4VJU0_9VIBR</name>
<dbReference type="GO" id="GO:0008081">
    <property type="term" value="F:phosphoric diester hydrolase activity"/>
    <property type="evidence" value="ECO:0007669"/>
    <property type="project" value="UniProtKB-ARBA"/>
</dbReference>
<dbReference type="PANTHER" id="PTHR43155">
    <property type="entry name" value="CYCLIC DI-GMP PHOSPHODIESTERASE PA4108-RELATED"/>
    <property type="match status" value="1"/>
</dbReference>
<gene>
    <name evidence="2" type="ORF">ECB94_27655</name>
</gene>
<geneLocation type="plasmid" evidence="2">
    <name>unnamed</name>
</geneLocation>
<dbReference type="AlphaFoldDB" id="A0A3G4VJU0"/>
<dbReference type="PROSITE" id="PS51832">
    <property type="entry name" value="HD_GYP"/>
    <property type="match status" value="1"/>
</dbReference>
<organism evidence="2 3">
    <name type="scientific">Vibrio mediterranei</name>
    <dbReference type="NCBI Taxonomy" id="689"/>
    <lineage>
        <taxon>Bacteria</taxon>
        <taxon>Pseudomonadati</taxon>
        <taxon>Pseudomonadota</taxon>
        <taxon>Gammaproteobacteria</taxon>
        <taxon>Vibrionales</taxon>
        <taxon>Vibrionaceae</taxon>
        <taxon>Vibrio</taxon>
    </lineage>
</organism>
<dbReference type="Gene3D" id="1.10.3210.10">
    <property type="entry name" value="Hypothetical protein af1432"/>
    <property type="match status" value="2"/>
</dbReference>
<dbReference type="SUPFAM" id="SSF109604">
    <property type="entry name" value="HD-domain/PDEase-like"/>
    <property type="match status" value="2"/>
</dbReference>
<accession>A0A3G4VJU0</accession>
<evidence type="ECO:0000313" key="2">
    <source>
        <dbReference type="EMBL" id="AYV25076.1"/>
    </source>
</evidence>
<protein>
    <submittedName>
        <fullName evidence="2">HD domain-containing protein</fullName>
    </submittedName>
</protein>
<dbReference type="Pfam" id="PF01966">
    <property type="entry name" value="HD"/>
    <property type="match status" value="1"/>
</dbReference>
<reference evidence="2 3" key="1">
    <citation type="submission" date="2018-11" db="EMBL/GenBank/DDBJ databases">
        <title>Complete Genome Sequence of Vbrio mediterranei 117-T6: a Potential Pathogen Bacteria Isolated from the Conchocelis of Pyropia.</title>
        <authorList>
            <person name="Liu Q."/>
        </authorList>
    </citation>
    <scope>NUCLEOTIDE SEQUENCE [LARGE SCALE GENOMIC DNA]</scope>
    <source>
        <strain evidence="2 3">117-T6</strain>
        <plasmid evidence="2 3">unnamed</plasmid>
    </source>
</reference>
<keyword evidence="2" id="KW-0614">Plasmid</keyword>
<dbReference type="CDD" id="cd00077">
    <property type="entry name" value="HDc"/>
    <property type="match status" value="2"/>
</dbReference>
<proteinExistence type="predicted"/>
<dbReference type="SMART" id="SM00471">
    <property type="entry name" value="HDc"/>
    <property type="match status" value="1"/>
</dbReference>
<evidence type="ECO:0000313" key="3">
    <source>
        <dbReference type="Proteomes" id="UP000279760"/>
    </source>
</evidence>
<dbReference type="InterPro" id="IPR037522">
    <property type="entry name" value="HD_GYP_dom"/>
</dbReference>
<dbReference type="InterPro" id="IPR006674">
    <property type="entry name" value="HD_domain"/>
</dbReference>
<dbReference type="Pfam" id="PF13487">
    <property type="entry name" value="HD_5"/>
    <property type="match status" value="1"/>
</dbReference>
<sequence length="542" mass="61828">MVLCKKQRVDCRVQKLHNLLVKLKANISLNSLSPEILKCLVNEEGALYSCKYTYDEKTKKTQLAAIFADDLSNKANVNNNVFTNCGYDFPRTEEISLRVVESTCSQLINRMGSTYESQVIIPLDRSLDNLESYLLIGFDIQDSPILDDENIRYYRTIGSVFNVAFELDRHPIKKRYYKELILAITNIVGKELNSRSLHTDIHCKRVPHIAIAIAKQMELDDSHFEQFNLSEGEWEQFSIAAWLHDCGKIKTPDYILNKRTKLDGVRDRIHEIALKFEVKKQTLIIDELVSRLGDYVPSEITKNKIEVLVNGFEIVKNSNYGNIVIEDEVENNLRSLAYETIDISFNANEDVLNDSDAITKITLNLIESEIKLANCGKELKFFETEQANELDSLLIKNGNLNTRERDIMNEHIVDSIRILNAIPFPDDWIDIAHIAGCHHEKPNGKGYPYGLSDVDIPILSQVISVADVFEALISTSRPYKKTLMLSEVLDTMKKMARNGDVNRKIYDMFVYSGLVLKLANEFSKGEAIDVSVEDLPKYLLTN</sequence>